<dbReference type="SMART" id="SM00357">
    <property type="entry name" value="CSP"/>
    <property type="match status" value="1"/>
</dbReference>
<keyword evidence="4" id="KW-0238">DNA-binding</keyword>
<dbReference type="SUPFAM" id="SSF50249">
    <property type="entry name" value="Nucleic acid-binding proteins"/>
    <property type="match status" value="1"/>
</dbReference>
<dbReference type="InterPro" id="IPR012751">
    <property type="entry name" value="CspD"/>
</dbReference>
<dbReference type="GO" id="GO:0005829">
    <property type="term" value="C:cytosol"/>
    <property type="evidence" value="ECO:0007669"/>
    <property type="project" value="UniProtKB-ARBA"/>
</dbReference>
<dbReference type="EMBL" id="JACAQV010000010">
    <property type="protein sequence ID" value="NWF08019.1"/>
    <property type="molecule type" value="Genomic_DNA"/>
</dbReference>
<dbReference type="GO" id="GO:0003677">
    <property type="term" value="F:DNA binding"/>
    <property type="evidence" value="ECO:0007669"/>
    <property type="project" value="UniProtKB-KW"/>
</dbReference>
<proteinExistence type="predicted"/>
<organism evidence="8 9">
    <name type="scientific">Pseudomonas salomonii</name>
    <dbReference type="NCBI Taxonomy" id="191391"/>
    <lineage>
        <taxon>Bacteria</taxon>
        <taxon>Pseudomonadati</taxon>
        <taxon>Pseudomonadota</taxon>
        <taxon>Gammaproteobacteria</taxon>
        <taxon>Pseudomonadales</taxon>
        <taxon>Pseudomonadaceae</taxon>
        <taxon>Pseudomonas</taxon>
    </lineage>
</organism>
<dbReference type="NCBIfam" id="TIGR02381">
    <property type="entry name" value="cspD"/>
    <property type="match status" value="1"/>
</dbReference>
<feature type="domain" description="CSD" evidence="7">
    <location>
        <begin position="7"/>
        <end position="72"/>
    </location>
</feature>
<dbReference type="Proteomes" id="UP000561369">
    <property type="component" value="Unassembled WGS sequence"/>
</dbReference>
<evidence type="ECO:0000256" key="1">
    <source>
        <dbReference type="ARBA" id="ARBA00004496"/>
    </source>
</evidence>
<feature type="region of interest" description="Disordered" evidence="6">
    <location>
        <begin position="76"/>
        <end position="99"/>
    </location>
</feature>
<evidence type="ECO:0000313" key="8">
    <source>
        <dbReference type="EMBL" id="NWF08019.1"/>
    </source>
</evidence>
<comment type="subcellular location">
    <subcellularLocation>
        <location evidence="1 5">Cytoplasm</location>
    </subcellularLocation>
</comment>
<accession>A0A7Y8KML0</accession>
<dbReference type="FunFam" id="2.40.50.140:FF:000006">
    <property type="entry name" value="Cold shock protein CspC"/>
    <property type="match status" value="1"/>
</dbReference>
<dbReference type="PRINTS" id="PR00050">
    <property type="entry name" value="COLDSHOCK"/>
</dbReference>
<protein>
    <recommendedName>
        <fullName evidence="2">Cold shock-like protein CspD</fullName>
    </recommendedName>
</protein>
<evidence type="ECO:0000256" key="5">
    <source>
        <dbReference type="RuleBase" id="RU000408"/>
    </source>
</evidence>
<dbReference type="InterPro" id="IPR012340">
    <property type="entry name" value="NA-bd_OB-fold"/>
</dbReference>
<evidence type="ECO:0000259" key="7">
    <source>
        <dbReference type="PROSITE" id="PS51857"/>
    </source>
</evidence>
<dbReference type="PANTHER" id="PTHR11544">
    <property type="entry name" value="COLD SHOCK DOMAIN CONTAINING PROTEINS"/>
    <property type="match status" value="1"/>
</dbReference>
<evidence type="ECO:0000256" key="6">
    <source>
        <dbReference type="SAM" id="MobiDB-lite"/>
    </source>
</evidence>
<dbReference type="PROSITE" id="PS00352">
    <property type="entry name" value="CSD_1"/>
    <property type="match status" value="1"/>
</dbReference>
<dbReference type="InterPro" id="IPR019844">
    <property type="entry name" value="CSD_CS"/>
</dbReference>
<dbReference type="Gene3D" id="6.20.370.130">
    <property type="match status" value="1"/>
</dbReference>
<evidence type="ECO:0000256" key="3">
    <source>
        <dbReference type="ARBA" id="ARBA00022490"/>
    </source>
</evidence>
<evidence type="ECO:0000313" key="9">
    <source>
        <dbReference type="Proteomes" id="UP000561369"/>
    </source>
</evidence>
<dbReference type="CDD" id="cd04458">
    <property type="entry name" value="CSP_CDS"/>
    <property type="match status" value="1"/>
</dbReference>
<dbReference type="InterPro" id="IPR011129">
    <property type="entry name" value="CSD"/>
</dbReference>
<gene>
    <name evidence="8" type="primary">cspD</name>
    <name evidence="8" type="ORF">HX810_10120</name>
</gene>
<comment type="caution">
    <text evidence="8">The sequence shown here is derived from an EMBL/GenBank/DDBJ whole genome shotgun (WGS) entry which is preliminary data.</text>
</comment>
<dbReference type="Gene3D" id="2.40.50.140">
    <property type="entry name" value="Nucleic acid-binding proteins"/>
    <property type="match status" value="1"/>
</dbReference>
<dbReference type="PROSITE" id="PS51857">
    <property type="entry name" value="CSD_2"/>
    <property type="match status" value="1"/>
</dbReference>
<evidence type="ECO:0000256" key="2">
    <source>
        <dbReference type="ARBA" id="ARBA00022318"/>
    </source>
</evidence>
<reference evidence="8 9" key="1">
    <citation type="submission" date="2020-04" db="EMBL/GenBank/DDBJ databases">
        <title>Molecular characterization of pseudomonads from Agaricus bisporus reveal novel blotch 2 pathogens in Western Europe.</title>
        <authorList>
            <person name="Taparia T."/>
            <person name="Krijger M."/>
            <person name="Haynes E."/>
            <person name="Elpinstone J.G."/>
            <person name="Noble R."/>
            <person name="Van Der Wolf J."/>
        </authorList>
    </citation>
    <scope>NUCLEOTIDE SEQUENCE [LARGE SCALE GENOMIC DNA]</scope>
    <source>
        <strain evidence="8 9">IPO3765</strain>
    </source>
</reference>
<keyword evidence="3" id="KW-0963">Cytoplasm</keyword>
<name>A0A7Y8KML0_9PSED</name>
<dbReference type="InterPro" id="IPR050181">
    <property type="entry name" value="Cold_shock_domain"/>
</dbReference>
<dbReference type="Pfam" id="PF00313">
    <property type="entry name" value="CSD"/>
    <property type="match status" value="1"/>
</dbReference>
<dbReference type="InterPro" id="IPR002059">
    <property type="entry name" value="CSP_DNA-bd"/>
</dbReference>
<evidence type="ECO:0000256" key="4">
    <source>
        <dbReference type="ARBA" id="ARBA00023125"/>
    </source>
</evidence>
<sequence length="99" mass="10648">MQRDMGMSSGKVKWFNNAKGYGFIVEDGKAEDLFAHYSAINMDGYKTLKAGQPVSFEIIQGPKGLHAVNIGALASQEQKSNTAHGGKDNQAQESKEATA</sequence>
<dbReference type="GO" id="GO:0006355">
    <property type="term" value="P:regulation of DNA-templated transcription"/>
    <property type="evidence" value="ECO:0007669"/>
    <property type="project" value="InterPro"/>
</dbReference>
<dbReference type="AlphaFoldDB" id="A0A7Y8KML0"/>